<comment type="similarity">
    <text evidence="3">Belongs to the pex2/pex10/pex12 family.</text>
</comment>
<evidence type="ECO:0000256" key="2">
    <source>
        <dbReference type="ARBA" id="ARBA00004906"/>
    </source>
</evidence>
<comment type="pathway">
    <text evidence="2">Protein modification; protein ubiquitination.</text>
</comment>
<dbReference type="SUPFAM" id="SSF53649">
    <property type="entry name" value="Alkaline phosphatase-like"/>
    <property type="match status" value="1"/>
</dbReference>
<keyword evidence="5" id="KW-0812">Transmembrane</keyword>
<evidence type="ECO:0000256" key="12">
    <source>
        <dbReference type="ARBA" id="ARBA00023140"/>
    </source>
</evidence>
<gene>
    <name evidence="14" type="primary">PEX12</name>
    <name evidence="14" type="ORF">GWK47_004747</name>
</gene>
<comment type="subcellular location">
    <subcellularLocation>
        <location evidence="1">Peroxisome membrane</location>
        <topology evidence="1">Multi-pass membrane protein</topology>
    </subcellularLocation>
</comment>
<evidence type="ECO:0000256" key="7">
    <source>
        <dbReference type="ARBA" id="ARBA00022771"/>
    </source>
</evidence>
<evidence type="ECO:0000256" key="8">
    <source>
        <dbReference type="ARBA" id="ARBA00022833"/>
    </source>
</evidence>
<keyword evidence="10" id="KW-1133">Transmembrane helix</keyword>
<dbReference type="GO" id="GO:0016558">
    <property type="term" value="P:protein import into peroxisome matrix"/>
    <property type="evidence" value="ECO:0007669"/>
    <property type="project" value="InterPro"/>
</dbReference>
<evidence type="ECO:0000256" key="9">
    <source>
        <dbReference type="ARBA" id="ARBA00022927"/>
    </source>
</evidence>
<feature type="domain" description="Pex N-terminal" evidence="13">
    <location>
        <begin position="215"/>
        <end position="435"/>
    </location>
</feature>
<keyword evidence="8" id="KW-0862">Zinc</keyword>
<dbReference type="InterPro" id="IPR017850">
    <property type="entry name" value="Alkaline_phosphatase_core_sf"/>
</dbReference>
<accession>A0A8J5CLV2</accession>
<dbReference type="GO" id="GO:0006513">
    <property type="term" value="P:protein monoubiquitination"/>
    <property type="evidence" value="ECO:0007669"/>
    <property type="project" value="TreeGrafter"/>
</dbReference>
<organism evidence="14 15">
    <name type="scientific">Chionoecetes opilio</name>
    <name type="common">Atlantic snow crab</name>
    <name type="synonym">Cancer opilio</name>
    <dbReference type="NCBI Taxonomy" id="41210"/>
    <lineage>
        <taxon>Eukaryota</taxon>
        <taxon>Metazoa</taxon>
        <taxon>Ecdysozoa</taxon>
        <taxon>Arthropoda</taxon>
        <taxon>Crustacea</taxon>
        <taxon>Multicrustacea</taxon>
        <taxon>Malacostraca</taxon>
        <taxon>Eumalacostraca</taxon>
        <taxon>Eucarida</taxon>
        <taxon>Decapoda</taxon>
        <taxon>Pleocyemata</taxon>
        <taxon>Brachyura</taxon>
        <taxon>Eubrachyura</taxon>
        <taxon>Majoidea</taxon>
        <taxon>Majidae</taxon>
        <taxon>Chionoecetes</taxon>
    </lineage>
</organism>
<keyword evidence="9" id="KW-0653">Protein transport</keyword>
<reference evidence="14" key="1">
    <citation type="submission" date="2020-07" db="EMBL/GenBank/DDBJ databases">
        <title>The High-quality genome of the commercially important snow crab, Chionoecetes opilio.</title>
        <authorList>
            <person name="Jeong J.-H."/>
            <person name="Ryu S."/>
        </authorList>
    </citation>
    <scope>NUCLEOTIDE SEQUENCE</scope>
    <source>
        <strain evidence="14">MADBK_172401_WGS</strain>
        <tissue evidence="14">Digestive gland</tissue>
    </source>
</reference>
<keyword evidence="15" id="KW-1185">Reference proteome</keyword>
<evidence type="ECO:0000256" key="3">
    <source>
        <dbReference type="ARBA" id="ARBA00008704"/>
    </source>
</evidence>
<evidence type="ECO:0000259" key="13">
    <source>
        <dbReference type="Pfam" id="PF04757"/>
    </source>
</evidence>
<dbReference type="EMBL" id="JACEEZ010005815">
    <property type="protein sequence ID" value="KAG0725253.1"/>
    <property type="molecule type" value="Genomic_DNA"/>
</dbReference>
<evidence type="ECO:0000256" key="5">
    <source>
        <dbReference type="ARBA" id="ARBA00022692"/>
    </source>
</evidence>
<keyword evidence="4" id="KW-0813">Transport</keyword>
<sequence>MHLAKPKWWAGSTQCGWHHSTACNCSGEDVIDLSSRPELYDLLADPYEDHAPISPEAPEYKSVVGELTEHVKQWRARVSLPPSQLTTLANGLWKPHYQPYGPSGVYCSDSDPVFTAQIRCLLLRSGVYCSDPVFTAQIRCLLLRSGVYCSDPVFTAQIRCLLLRSGVYCSDPVFTAQIRCLLPRSGVYCSDPVFTAQIRSDPVFVWTVIGAFAPRSSFAENFYDLKRVELASKKDRKLLTLSQRAYIKSQFALVIFPYIQTHLESAYQELQENEGNGTPTNQYTCCSCNMPLVSPLDSSVLKKPKLRCFFDLINLEYGKSSEGWKAKFKKMFLKSWPTVHLAWEFLTLIFYVRYVIGRSKFHSPLLLMCGIRLATLSKDDYDTIDAREEKLLSFKRVRSVQEFGQWAMECLGSTLMNSLEVGAFFLQFLEWFYTSNTTPRSITSQPIPPAPQNPLSRLAPSLLNLWPESPVTPAPSLLNLWPESPVTPAPSLLNLWPESRHACSLTPQLVARIPCHACSLTPQLVVRIPCHACSLTPQLVARIPCHACSLTPQLVVRKPSSCPF</sequence>
<dbReference type="GO" id="GO:0008270">
    <property type="term" value="F:zinc ion binding"/>
    <property type="evidence" value="ECO:0007669"/>
    <property type="project" value="UniProtKB-KW"/>
</dbReference>
<evidence type="ECO:0000256" key="11">
    <source>
        <dbReference type="ARBA" id="ARBA00023136"/>
    </source>
</evidence>
<dbReference type="AlphaFoldDB" id="A0A8J5CLV2"/>
<dbReference type="OrthoDB" id="107372at2759"/>
<evidence type="ECO:0000256" key="6">
    <source>
        <dbReference type="ARBA" id="ARBA00022723"/>
    </source>
</evidence>
<dbReference type="Gene3D" id="3.40.720.10">
    <property type="entry name" value="Alkaline Phosphatase, subunit A"/>
    <property type="match status" value="1"/>
</dbReference>
<evidence type="ECO:0000256" key="4">
    <source>
        <dbReference type="ARBA" id="ARBA00022448"/>
    </source>
</evidence>
<dbReference type="GO" id="GO:0004842">
    <property type="term" value="F:ubiquitin-protein transferase activity"/>
    <property type="evidence" value="ECO:0007669"/>
    <property type="project" value="TreeGrafter"/>
</dbReference>
<dbReference type="PANTHER" id="PTHR12888:SF0">
    <property type="entry name" value="PEROXISOME ASSEMBLY PROTEIN 12"/>
    <property type="match status" value="1"/>
</dbReference>
<dbReference type="GO" id="GO:1990429">
    <property type="term" value="C:peroxisomal importomer complex"/>
    <property type="evidence" value="ECO:0007669"/>
    <property type="project" value="TreeGrafter"/>
</dbReference>
<evidence type="ECO:0000256" key="10">
    <source>
        <dbReference type="ARBA" id="ARBA00022989"/>
    </source>
</evidence>
<proteinExistence type="inferred from homology"/>
<keyword evidence="7" id="KW-0863">Zinc-finger</keyword>
<dbReference type="Pfam" id="PF04757">
    <property type="entry name" value="Pex2_Pex12"/>
    <property type="match status" value="1"/>
</dbReference>
<dbReference type="PANTHER" id="PTHR12888">
    <property type="entry name" value="PEROXISOME ASSEMBLY PROTEIN 12 PEROXIN-12"/>
    <property type="match status" value="1"/>
</dbReference>
<protein>
    <submittedName>
        <fullName evidence="14">Peroxisome assembly protein 12</fullName>
    </submittedName>
</protein>
<dbReference type="InterPro" id="IPR006845">
    <property type="entry name" value="Pex_N"/>
</dbReference>
<dbReference type="InterPro" id="IPR017375">
    <property type="entry name" value="PEX12"/>
</dbReference>
<keyword evidence="11" id="KW-0472">Membrane</keyword>
<dbReference type="Proteomes" id="UP000770661">
    <property type="component" value="Unassembled WGS sequence"/>
</dbReference>
<evidence type="ECO:0000256" key="1">
    <source>
        <dbReference type="ARBA" id="ARBA00004585"/>
    </source>
</evidence>
<keyword evidence="12" id="KW-0576">Peroxisome</keyword>
<keyword evidence="6" id="KW-0479">Metal-binding</keyword>
<dbReference type="GO" id="GO:0005778">
    <property type="term" value="C:peroxisomal membrane"/>
    <property type="evidence" value="ECO:0007669"/>
    <property type="project" value="UniProtKB-SubCell"/>
</dbReference>
<comment type="caution">
    <text evidence="14">The sequence shown here is derived from an EMBL/GenBank/DDBJ whole genome shotgun (WGS) entry which is preliminary data.</text>
</comment>
<dbReference type="Gene3D" id="3.30.1120.10">
    <property type="match status" value="1"/>
</dbReference>
<evidence type="ECO:0000313" key="15">
    <source>
        <dbReference type="Proteomes" id="UP000770661"/>
    </source>
</evidence>
<dbReference type="Pfam" id="PF14707">
    <property type="entry name" value="Sulfatase_C"/>
    <property type="match status" value="1"/>
</dbReference>
<name>A0A8J5CLV2_CHIOP</name>
<evidence type="ECO:0000313" key="14">
    <source>
        <dbReference type="EMBL" id="KAG0725253.1"/>
    </source>
</evidence>